<dbReference type="Gene3D" id="3.30.930.10">
    <property type="entry name" value="Bira Bifunctional Protein, Domain 2"/>
    <property type="match status" value="1"/>
</dbReference>
<dbReference type="InterPro" id="IPR045864">
    <property type="entry name" value="aa-tRNA-synth_II/BPL/LPL"/>
</dbReference>
<organism evidence="2 3">
    <name type="scientific">Candidatus Thermokryptus mobilis</name>
    <dbReference type="NCBI Taxonomy" id="1643428"/>
    <lineage>
        <taxon>Bacteria</taxon>
        <taxon>Pseudomonadati</taxon>
        <taxon>Candidatus Kryptoniota</taxon>
        <taxon>Candidatus Thermokryptus</taxon>
    </lineage>
</organism>
<sequence>MTEKWLFLNTGFKPGDFNMKFDEFLVDLFSKGEIPPVLRVYGWKPYAISIGYNQNIEIFDIEKIKSFGFDIVRRPTGGRAILHAEELTYSVVMNSKGKSVIEIYNLISEAIVSGLNLLGVEVELEISMPDFVKSYKDYRSIPCFAITSKYEVKYKGRKLVGSAQRRYGDVVLQHGSILIGDFHKKLPEFLKTDKVEIIEEIKGEIENKTICLNEILGRDVSFDEVADVLRSGFEMRFGAKFDKKDFLSI</sequence>
<feature type="domain" description="BPL/LPL catalytic" evidence="1">
    <location>
        <begin position="32"/>
        <end position="241"/>
    </location>
</feature>
<gene>
    <name evidence="2" type="ORF">JGI1_02012</name>
</gene>
<dbReference type="OrthoDB" id="9787898at2"/>
<dbReference type="PANTHER" id="PTHR43679:SF2">
    <property type="entry name" value="OCTANOYL-[GCVH]:PROTEIN N-OCTANOYLTRANSFERASE"/>
    <property type="match status" value="1"/>
</dbReference>
<dbReference type="PROSITE" id="PS51733">
    <property type="entry name" value="BPL_LPL_CATALYTIC"/>
    <property type="match status" value="1"/>
</dbReference>
<accession>A0A0S4NBD3</accession>
<evidence type="ECO:0000259" key="1">
    <source>
        <dbReference type="PROSITE" id="PS51733"/>
    </source>
</evidence>
<name>A0A0S4NBD3_9BACT</name>
<dbReference type="PANTHER" id="PTHR43679">
    <property type="entry name" value="OCTANOYLTRANSFERASE LIPM-RELATED"/>
    <property type="match status" value="1"/>
</dbReference>
<dbReference type="Proteomes" id="UP000320623">
    <property type="component" value="Unassembled WGS sequence"/>
</dbReference>
<evidence type="ECO:0000313" key="3">
    <source>
        <dbReference type="Proteomes" id="UP000320623"/>
    </source>
</evidence>
<dbReference type="STRING" id="1643428.GCA_001442855_01971"/>
<reference evidence="3" key="1">
    <citation type="submission" date="2015-11" db="EMBL/GenBank/DDBJ databases">
        <authorList>
            <person name="Varghese N."/>
        </authorList>
    </citation>
    <scope>NUCLEOTIDE SEQUENCE [LARGE SCALE GENOMIC DNA]</scope>
</reference>
<keyword evidence="2" id="KW-0436">Ligase</keyword>
<protein>
    <submittedName>
        <fullName evidence="2">Lipoate-protein ligase A</fullName>
    </submittedName>
</protein>
<dbReference type="Pfam" id="PF21948">
    <property type="entry name" value="LplA-B_cat"/>
    <property type="match status" value="1"/>
</dbReference>
<dbReference type="AlphaFoldDB" id="A0A0S4NBD3"/>
<dbReference type="SUPFAM" id="SSF55681">
    <property type="entry name" value="Class II aaRS and biotin synthetases"/>
    <property type="match status" value="1"/>
</dbReference>
<evidence type="ECO:0000313" key="2">
    <source>
        <dbReference type="EMBL" id="CUU08185.1"/>
    </source>
</evidence>
<dbReference type="InterPro" id="IPR050664">
    <property type="entry name" value="Octanoyltrans_LipM/LipL"/>
</dbReference>
<dbReference type="EMBL" id="FAOO01000019">
    <property type="protein sequence ID" value="CUU08185.1"/>
    <property type="molecule type" value="Genomic_DNA"/>
</dbReference>
<dbReference type="GO" id="GO:0016874">
    <property type="term" value="F:ligase activity"/>
    <property type="evidence" value="ECO:0007669"/>
    <property type="project" value="UniProtKB-KW"/>
</dbReference>
<proteinExistence type="predicted"/>
<dbReference type="CDD" id="cd16443">
    <property type="entry name" value="LplA"/>
    <property type="match status" value="1"/>
</dbReference>
<dbReference type="InterPro" id="IPR004143">
    <property type="entry name" value="BPL_LPL_catalytic"/>
</dbReference>
<keyword evidence="3" id="KW-1185">Reference proteome</keyword>